<keyword evidence="3" id="KW-0804">Transcription</keyword>
<dbReference type="InterPro" id="IPR009057">
    <property type="entry name" value="Homeodomain-like_sf"/>
</dbReference>
<evidence type="ECO:0000256" key="2">
    <source>
        <dbReference type="ARBA" id="ARBA00023125"/>
    </source>
</evidence>
<proteinExistence type="predicted"/>
<reference evidence="5" key="1">
    <citation type="submission" date="2021-01" db="EMBL/GenBank/DDBJ databases">
        <title>Whole genome shotgun sequence of Virgisporangium ochraceum NBRC 16418.</title>
        <authorList>
            <person name="Komaki H."/>
            <person name="Tamura T."/>
        </authorList>
    </citation>
    <scope>NUCLEOTIDE SEQUENCE</scope>
    <source>
        <strain evidence="5">NBRC 16418</strain>
    </source>
</reference>
<dbReference type="InterPro" id="IPR018060">
    <property type="entry name" value="HTH_AraC"/>
</dbReference>
<dbReference type="PANTHER" id="PTHR46796">
    <property type="entry name" value="HTH-TYPE TRANSCRIPTIONAL ACTIVATOR RHAS-RELATED"/>
    <property type="match status" value="1"/>
</dbReference>
<dbReference type="AlphaFoldDB" id="A0A8J4A0C1"/>
<dbReference type="PROSITE" id="PS01124">
    <property type="entry name" value="HTH_ARAC_FAMILY_2"/>
    <property type="match status" value="1"/>
</dbReference>
<dbReference type="RefSeq" id="WP_203933237.1">
    <property type="nucleotide sequence ID" value="NZ_BOPH01000114.1"/>
</dbReference>
<dbReference type="Gene3D" id="1.10.10.60">
    <property type="entry name" value="Homeodomain-like"/>
    <property type="match status" value="1"/>
</dbReference>
<keyword evidence="1" id="KW-0805">Transcription regulation</keyword>
<organism evidence="5 6">
    <name type="scientific">Virgisporangium ochraceum</name>
    <dbReference type="NCBI Taxonomy" id="65505"/>
    <lineage>
        <taxon>Bacteria</taxon>
        <taxon>Bacillati</taxon>
        <taxon>Actinomycetota</taxon>
        <taxon>Actinomycetes</taxon>
        <taxon>Micromonosporales</taxon>
        <taxon>Micromonosporaceae</taxon>
        <taxon>Virgisporangium</taxon>
    </lineage>
</organism>
<evidence type="ECO:0000313" key="5">
    <source>
        <dbReference type="EMBL" id="GIJ73412.1"/>
    </source>
</evidence>
<feature type="domain" description="HTH araC/xylS-type" evidence="4">
    <location>
        <begin position="188"/>
        <end position="289"/>
    </location>
</feature>
<evidence type="ECO:0000259" key="4">
    <source>
        <dbReference type="PROSITE" id="PS01124"/>
    </source>
</evidence>
<dbReference type="PANTHER" id="PTHR46796:SF12">
    <property type="entry name" value="HTH-TYPE DNA-BINDING TRANSCRIPTIONAL ACTIVATOR EUTR"/>
    <property type="match status" value="1"/>
</dbReference>
<evidence type="ECO:0000256" key="3">
    <source>
        <dbReference type="ARBA" id="ARBA00023163"/>
    </source>
</evidence>
<dbReference type="InterPro" id="IPR050204">
    <property type="entry name" value="AraC_XylS_family_regulators"/>
</dbReference>
<dbReference type="GO" id="GO:0043565">
    <property type="term" value="F:sequence-specific DNA binding"/>
    <property type="evidence" value="ECO:0007669"/>
    <property type="project" value="InterPro"/>
</dbReference>
<evidence type="ECO:0000256" key="1">
    <source>
        <dbReference type="ARBA" id="ARBA00023015"/>
    </source>
</evidence>
<dbReference type="SUPFAM" id="SSF46689">
    <property type="entry name" value="Homeodomain-like"/>
    <property type="match status" value="2"/>
</dbReference>
<dbReference type="Proteomes" id="UP000635606">
    <property type="component" value="Unassembled WGS sequence"/>
</dbReference>
<dbReference type="EMBL" id="BOPH01000114">
    <property type="protein sequence ID" value="GIJ73412.1"/>
    <property type="molecule type" value="Genomic_DNA"/>
</dbReference>
<sequence>MKIRPTDDSPHVFRHRRTDAGAFAIETVDVLDHFHLDADPLHRLVVTRSSTARVERRCGRFDRRYGPGDVFLTSDPDLSYTATWTGAVSNCVLDPGLLARVAAPAPARRPEPIRFTSLDPRTPAAGEHWWTTHRYVAELIGNPEAGMPLVVDSAAQLLASVALATFPNTALTDPTIEDRRDASSVTLRRAVAYIDDHAASGITVVDIAEAAHVSVRAVQLAFRRHLETTPMAHLRRVRLDHAHRALVAADPRHTTMAAVAAQWGFTNHSRFTAVYRATYGVLPSTTLRGA</sequence>
<accession>A0A8J4A0C1</accession>
<keyword evidence="2" id="KW-0238">DNA-binding</keyword>
<name>A0A8J4A0C1_9ACTN</name>
<evidence type="ECO:0000313" key="6">
    <source>
        <dbReference type="Proteomes" id="UP000635606"/>
    </source>
</evidence>
<comment type="caution">
    <text evidence="5">The sequence shown here is derived from an EMBL/GenBank/DDBJ whole genome shotgun (WGS) entry which is preliminary data.</text>
</comment>
<dbReference type="Pfam" id="PF12833">
    <property type="entry name" value="HTH_18"/>
    <property type="match status" value="1"/>
</dbReference>
<dbReference type="SMART" id="SM00342">
    <property type="entry name" value="HTH_ARAC"/>
    <property type="match status" value="1"/>
</dbReference>
<dbReference type="PROSITE" id="PS00041">
    <property type="entry name" value="HTH_ARAC_FAMILY_1"/>
    <property type="match status" value="1"/>
</dbReference>
<dbReference type="InterPro" id="IPR018062">
    <property type="entry name" value="HTH_AraC-typ_CS"/>
</dbReference>
<gene>
    <name evidence="5" type="ORF">Voc01_083290</name>
</gene>
<protein>
    <recommendedName>
        <fullName evidence="4">HTH araC/xylS-type domain-containing protein</fullName>
    </recommendedName>
</protein>
<dbReference type="GO" id="GO:0003700">
    <property type="term" value="F:DNA-binding transcription factor activity"/>
    <property type="evidence" value="ECO:0007669"/>
    <property type="project" value="InterPro"/>
</dbReference>
<keyword evidence="6" id="KW-1185">Reference proteome</keyword>